<dbReference type="Proteomes" id="UP000631300">
    <property type="component" value="Unassembled WGS sequence"/>
</dbReference>
<dbReference type="EMBL" id="BMXP01000001">
    <property type="protein sequence ID" value="GGW73329.1"/>
    <property type="molecule type" value="Genomic_DNA"/>
</dbReference>
<keyword evidence="2" id="KW-1185">Reference proteome</keyword>
<organism evidence="1 2">
    <name type="scientific">Alteromonas halophila</name>
    <dbReference type="NCBI Taxonomy" id="516698"/>
    <lineage>
        <taxon>Bacteria</taxon>
        <taxon>Pseudomonadati</taxon>
        <taxon>Pseudomonadota</taxon>
        <taxon>Gammaproteobacteria</taxon>
        <taxon>Alteromonadales</taxon>
        <taxon>Alteromonadaceae</taxon>
        <taxon>Alteromonas/Salinimonas group</taxon>
        <taxon>Alteromonas</taxon>
    </lineage>
</organism>
<sequence>MRLRAELVAIVLTMTCLTHDPDGLANYAQHSDKQRRHSVDDFGTIAVRHTLLTGPLHFSFLIVQAGDEVGTLLAAGFG</sequence>
<gene>
    <name evidence="1" type="ORF">GCM10007391_01170</name>
</gene>
<comment type="caution">
    <text evidence="1">The sequence shown here is derived from an EMBL/GenBank/DDBJ whole genome shotgun (WGS) entry which is preliminary data.</text>
</comment>
<evidence type="ECO:0000313" key="1">
    <source>
        <dbReference type="EMBL" id="GGW73329.1"/>
    </source>
</evidence>
<accession>A0A918JD68</accession>
<reference evidence="1" key="1">
    <citation type="journal article" date="2014" name="Int. J. Syst. Evol. Microbiol.">
        <title>Complete genome sequence of Corynebacterium casei LMG S-19264T (=DSM 44701T), isolated from a smear-ripened cheese.</title>
        <authorList>
            <consortium name="US DOE Joint Genome Institute (JGI-PGF)"/>
            <person name="Walter F."/>
            <person name="Albersmeier A."/>
            <person name="Kalinowski J."/>
            <person name="Ruckert C."/>
        </authorList>
    </citation>
    <scope>NUCLEOTIDE SEQUENCE</scope>
    <source>
        <strain evidence="1">KCTC 22164</strain>
    </source>
</reference>
<dbReference type="AlphaFoldDB" id="A0A918JD68"/>
<reference evidence="1" key="2">
    <citation type="submission" date="2020-09" db="EMBL/GenBank/DDBJ databases">
        <authorList>
            <person name="Sun Q."/>
            <person name="Kim S."/>
        </authorList>
    </citation>
    <scope>NUCLEOTIDE SEQUENCE</scope>
    <source>
        <strain evidence="1">KCTC 22164</strain>
    </source>
</reference>
<name>A0A918JD68_9ALTE</name>
<evidence type="ECO:0000313" key="2">
    <source>
        <dbReference type="Proteomes" id="UP000631300"/>
    </source>
</evidence>
<proteinExistence type="predicted"/>
<protein>
    <submittedName>
        <fullName evidence="1">Uncharacterized protein</fullName>
    </submittedName>
</protein>